<dbReference type="AlphaFoldDB" id="A0A2V3DRU3"/>
<evidence type="ECO:0000313" key="1">
    <source>
        <dbReference type="EMBL" id="PXA65907.1"/>
    </source>
</evidence>
<dbReference type="InterPro" id="IPR000835">
    <property type="entry name" value="HTH_MarR-typ"/>
</dbReference>
<protein>
    <submittedName>
        <fullName evidence="1">MarR family transcriptional regulator</fullName>
    </submittedName>
</protein>
<evidence type="ECO:0000313" key="2">
    <source>
        <dbReference type="Proteomes" id="UP000246303"/>
    </source>
</evidence>
<keyword evidence="2" id="KW-1185">Reference proteome</keyword>
<dbReference type="InterPro" id="IPR036390">
    <property type="entry name" value="WH_DNA-bd_sf"/>
</dbReference>
<dbReference type="RefSeq" id="WP_110105774.1">
    <property type="nucleotide sequence ID" value="NZ_JACBZZ010000001.1"/>
</dbReference>
<dbReference type="EMBL" id="QHLZ01000004">
    <property type="protein sequence ID" value="PXA65907.1"/>
    <property type="molecule type" value="Genomic_DNA"/>
</dbReference>
<dbReference type="GO" id="GO:0003700">
    <property type="term" value="F:DNA-binding transcription factor activity"/>
    <property type="evidence" value="ECO:0007669"/>
    <property type="project" value="InterPro"/>
</dbReference>
<organism evidence="1 2">
    <name type="scientific">Arthrobacter psychrochitiniphilus</name>
    <dbReference type="NCBI Taxonomy" id="291045"/>
    <lineage>
        <taxon>Bacteria</taxon>
        <taxon>Bacillati</taxon>
        <taxon>Actinomycetota</taxon>
        <taxon>Actinomycetes</taxon>
        <taxon>Micrococcales</taxon>
        <taxon>Micrococcaceae</taxon>
        <taxon>Arthrobacter</taxon>
    </lineage>
</organism>
<sequence>MRIVRHEEKVLEQLEYELMLLARHALRPYHRHEEVLDRSAMVLLSWLENVTPMTLKELAAALRLDASTVHRQVAALLRTELLAYAPNTSGEVARRVTPTPAGIAAMKATRTIHAQGIERVMEEWPVARRAQFLAGLQEFNSDVERLEGSPWPRGAVTS</sequence>
<proteinExistence type="predicted"/>
<dbReference type="SMART" id="SM00347">
    <property type="entry name" value="HTH_MARR"/>
    <property type="match status" value="1"/>
</dbReference>
<reference evidence="1 2" key="1">
    <citation type="submission" date="2018-05" db="EMBL/GenBank/DDBJ databases">
        <title>Genetic diversity of glacier-inhabiting Cryobacterium bacteria in China and description of Cryobacterium mengkeensis sp. nov. and Arthrobacter glacialis sp. nov.</title>
        <authorList>
            <person name="Liu Q."/>
            <person name="Xin Y.-H."/>
        </authorList>
    </citation>
    <scope>NUCLEOTIDE SEQUENCE [LARGE SCALE GENOMIC DNA]</scope>
    <source>
        <strain evidence="1 2">GP3</strain>
    </source>
</reference>
<comment type="caution">
    <text evidence="1">The sequence shown here is derived from an EMBL/GenBank/DDBJ whole genome shotgun (WGS) entry which is preliminary data.</text>
</comment>
<dbReference type="SUPFAM" id="SSF46785">
    <property type="entry name" value="Winged helix' DNA-binding domain"/>
    <property type="match status" value="1"/>
</dbReference>
<dbReference type="Gene3D" id="1.10.10.10">
    <property type="entry name" value="Winged helix-like DNA-binding domain superfamily/Winged helix DNA-binding domain"/>
    <property type="match status" value="1"/>
</dbReference>
<dbReference type="OrthoDB" id="9154853at2"/>
<dbReference type="Pfam" id="PF01047">
    <property type="entry name" value="MarR"/>
    <property type="match status" value="1"/>
</dbReference>
<dbReference type="Proteomes" id="UP000246303">
    <property type="component" value="Unassembled WGS sequence"/>
</dbReference>
<name>A0A2V3DRU3_9MICC</name>
<gene>
    <name evidence="1" type="ORF">CVS29_07780</name>
</gene>
<accession>A0A2V3DRU3</accession>
<dbReference type="InterPro" id="IPR036388">
    <property type="entry name" value="WH-like_DNA-bd_sf"/>
</dbReference>